<evidence type="ECO:0000256" key="4">
    <source>
        <dbReference type="ARBA" id="ARBA00022777"/>
    </source>
</evidence>
<dbReference type="InterPro" id="IPR005177">
    <property type="entry name" value="Kinase-pyrophosphorylase"/>
</dbReference>
<evidence type="ECO:0000313" key="7">
    <source>
        <dbReference type="Proteomes" id="UP000244005"/>
    </source>
</evidence>
<dbReference type="GO" id="GO:0005524">
    <property type="term" value="F:ATP binding"/>
    <property type="evidence" value="ECO:0007669"/>
    <property type="project" value="InterPro"/>
</dbReference>
<dbReference type="Proteomes" id="UP000244005">
    <property type="component" value="Unassembled WGS sequence"/>
</dbReference>
<dbReference type="GO" id="GO:0004672">
    <property type="term" value="F:protein kinase activity"/>
    <property type="evidence" value="ECO:0000318"/>
    <property type="project" value="GO_Central"/>
</dbReference>
<evidence type="ECO:0000256" key="3">
    <source>
        <dbReference type="ARBA" id="ARBA00022741"/>
    </source>
</evidence>
<dbReference type="Gramene" id="Mp5g04170.1">
    <property type="protein sequence ID" value="Mp5g04170.1.cds"/>
    <property type="gene ID" value="Mp5g04170"/>
</dbReference>
<reference evidence="7" key="1">
    <citation type="journal article" date="2017" name="Cell">
        <title>Insights into land plant evolution garnered from the Marchantia polymorpha genome.</title>
        <authorList>
            <person name="Bowman J.L."/>
            <person name="Kohchi T."/>
            <person name="Yamato K.T."/>
            <person name="Jenkins J."/>
            <person name="Shu S."/>
            <person name="Ishizaki K."/>
            <person name="Yamaoka S."/>
            <person name="Nishihama R."/>
            <person name="Nakamura Y."/>
            <person name="Berger F."/>
            <person name="Adam C."/>
            <person name="Aki S.S."/>
            <person name="Althoff F."/>
            <person name="Araki T."/>
            <person name="Arteaga-Vazquez M.A."/>
            <person name="Balasubrmanian S."/>
            <person name="Barry K."/>
            <person name="Bauer D."/>
            <person name="Boehm C.R."/>
            <person name="Briginshaw L."/>
            <person name="Caballero-Perez J."/>
            <person name="Catarino B."/>
            <person name="Chen F."/>
            <person name="Chiyoda S."/>
            <person name="Chovatia M."/>
            <person name="Davies K.M."/>
            <person name="Delmans M."/>
            <person name="Demura T."/>
            <person name="Dierschke T."/>
            <person name="Dolan L."/>
            <person name="Dorantes-Acosta A.E."/>
            <person name="Eklund D.M."/>
            <person name="Florent S.N."/>
            <person name="Flores-Sandoval E."/>
            <person name="Fujiyama A."/>
            <person name="Fukuzawa H."/>
            <person name="Galik B."/>
            <person name="Grimanelli D."/>
            <person name="Grimwood J."/>
            <person name="Grossniklaus U."/>
            <person name="Hamada T."/>
            <person name="Haseloff J."/>
            <person name="Hetherington A.J."/>
            <person name="Higo A."/>
            <person name="Hirakawa Y."/>
            <person name="Hundley H.N."/>
            <person name="Ikeda Y."/>
            <person name="Inoue K."/>
            <person name="Inoue S.I."/>
            <person name="Ishida S."/>
            <person name="Jia Q."/>
            <person name="Kakita M."/>
            <person name="Kanazawa T."/>
            <person name="Kawai Y."/>
            <person name="Kawashima T."/>
            <person name="Kennedy M."/>
            <person name="Kinose K."/>
            <person name="Kinoshita T."/>
            <person name="Kohara Y."/>
            <person name="Koide E."/>
            <person name="Komatsu K."/>
            <person name="Kopischke S."/>
            <person name="Kubo M."/>
            <person name="Kyozuka J."/>
            <person name="Lagercrantz U."/>
            <person name="Lin S.S."/>
            <person name="Lindquist E."/>
            <person name="Lipzen A.M."/>
            <person name="Lu C.W."/>
            <person name="De Luna E."/>
            <person name="Martienssen R.A."/>
            <person name="Minamino N."/>
            <person name="Mizutani M."/>
            <person name="Mizutani M."/>
            <person name="Mochizuki N."/>
            <person name="Monte I."/>
            <person name="Mosher R."/>
            <person name="Nagasaki H."/>
            <person name="Nakagami H."/>
            <person name="Naramoto S."/>
            <person name="Nishitani K."/>
            <person name="Ohtani M."/>
            <person name="Okamoto T."/>
            <person name="Okumura M."/>
            <person name="Phillips J."/>
            <person name="Pollak B."/>
            <person name="Reinders A."/>
            <person name="Rovekamp M."/>
            <person name="Sano R."/>
            <person name="Sawa S."/>
            <person name="Schmid M.W."/>
            <person name="Shirakawa M."/>
            <person name="Solano R."/>
            <person name="Spunde A."/>
            <person name="Suetsugu N."/>
            <person name="Sugano S."/>
            <person name="Sugiyama A."/>
            <person name="Sun R."/>
            <person name="Suzuki Y."/>
            <person name="Takenaka M."/>
            <person name="Takezawa D."/>
            <person name="Tomogane H."/>
            <person name="Tsuzuki M."/>
            <person name="Ueda T."/>
            <person name="Umeda M."/>
            <person name="Ward J.M."/>
            <person name="Watanabe Y."/>
            <person name="Yazaki K."/>
            <person name="Yokoyama R."/>
            <person name="Yoshitake Y."/>
            <person name="Yotsui I."/>
            <person name="Zachgo S."/>
            <person name="Schmutz J."/>
        </authorList>
    </citation>
    <scope>NUCLEOTIDE SEQUENCE [LARGE SCALE GENOMIC DNA]</scope>
    <source>
        <strain evidence="7">Tak-1</strain>
    </source>
</reference>
<evidence type="ECO:0000313" key="6">
    <source>
        <dbReference type="EMBL" id="PTQ29445.1"/>
    </source>
</evidence>
<protein>
    <recommendedName>
        <fullName evidence="8">Pyruvate, phosphate dikinase regulatory protein, chloroplastic</fullName>
    </recommendedName>
</protein>
<evidence type="ECO:0000256" key="5">
    <source>
        <dbReference type="SAM" id="MobiDB-lite"/>
    </source>
</evidence>
<feature type="region of interest" description="Disordered" evidence="5">
    <location>
        <begin position="108"/>
        <end position="127"/>
    </location>
</feature>
<dbReference type="GO" id="GO:0004721">
    <property type="term" value="F:phosphoprotein phosphatase activity"/>
    <property type="evidence" value="ECO:0000318"/>
    <property type="project" value="GO_Central"/>
</dbReference>
<dbReference type="OrthoDB" id="416832at2759"/>
<accession>A0A2R6W6F6</accession>
<keyword evidence="1" id="KW-0723">Serine/threonine-protein kinase</keyword>
<dbReference type="OMA" id="ATHFPRI"/>
<dbReference type="GO" id="GO:0004674">
    <property type="term" value="F:protein serine/threonine kinase activity"/>
    <property type="evidence" value="ECO:0007669"/>
    <property type="project" value="UniProtKB-KW"/>
</dbReference>
<evidence type="ECO:0000256" key="2">
    <source>
        <dbReference type="ARBA" id="ARBA00022679"/>
    </source>
</evidence>
<dbReference type="PANTHER" id="PTHR31756">
    <property type="entry name" value="PYRUVATE, PHOSPHATE DIKINASE REGULATORY PROTEIN 1, CHLOROPLASTIC"/>
    <property type="match status" value="1"/>
</dbReference>
<dbReference type="EMBL" id="KZ772812">
    <property type="protein sequence ID" value="PTQ29445.1"/>
    <property type="molecule type" value="Genomic_DNA"/>
</dbReference>
<name>A0A2R6W6F6_MARPO</name>
<dbReference type="AlphaFoldDB" id="A0A2R6W6F6"/>
<sequence length="492" mass="54199">MRMASSVQVFGDARTVSKPVSDVSCQSLRTSVRLSFSRVSVAQTKATHFPRIRARCRFLTLDGASPTKTSPKLSGKGVDSCHARLFVRNGRCDDGGFGGVTVRASATETAELEEDEEEASSGVKLKAPSKVKASGQLARWARARKIRAAGKPSVLNRVDTLEASLSPTKQEVSEAAELAKYAEEDPNETRDFYGSPIDEQFEEKCVFMVSDGTGWTADHSVQAALGQFEHCLVDQRCSVNTHLFSDVNEEKLMEIIRQAGQEGAMVVYTLADPVIAQSAKQACLLLGVPHIDILGPITEALGTHLGVTPLGLPRGAPGRKSPLSKQYFKRIEAVEFTIKQDDGALPKNLTLADIVLVGVSRTSKTPLSTYMAQKGYKVANVPLVFGIDPPKELFEIDQNKIFGLTINANFLKAIRLARYRHLGVAEESRSSYSDMDHIRKELEFSRKLFAQNPRWPVVEVTGKAIEETAAVILRLYHERRNKFVMPRISSRY</sequence>
<evidence type="ECO:0000256" key="1">
    <source>
        <dbReference type="ARBA" id="ARBA00022527"/>
    </source>
</evidence>
<dbReference type="HAMAP" id="MF_00921">
    <property type="entry name" value="PDRP"/>
    <property type="match status" value="1"/>
</dbReference>
<proteinExistence type="inferred from homology"/>
<keyword evidence="2" id="KW-0808">Transferase</keyword>
<dbReference type="Pfam" id="PF03618">
    <property type="entry name" value="Kinase-PPPase"/>
    <property type="match status" value="1"/>
</dbReference>
<keyword evidence="3" id="KW-0547">Nucleotide-binding</keyword>
<dbReference type="NCBIfam" id="NF003742">
    <property type="entry name" value="PRK05339.1"/>
    <property type="match status" value="1"/>
</dbReference>
<evidence type="ECO:0008006" key="8">
    <source>
        <dbReference type="Google" id="ProtNLM"/>
    </source>
</evidence>
<keyword evidence="4" id="KW-0418">Kinase</keyword>
<dbReference type="InterPro" id="IPR026565">
    <property type="entry name" value="PPDK_reg"/>
</dbReference>
<keyword evidence="7" id="KW-1185">Reference proteome</keyword>
<dbReference type="PANTHER" id="PTHR31756:SF3">
    <property type="entry name" value="PYRUVATE, PHOSPHATE DIKINASE REGULATORY PROTEIN 1, CHLOROPLASTIC"/>
    <property type="match status" value="1"/>
</dbReference>
<gene>
    <name evidence="6" type="ORF">MARPO_0141s0024</name>
</gene>
<feature type="compositionally biased region" description="Acidic residues" evidence="5">
    <location>
        <begin position="110"/>
        <end position="119"/>
    </location>
</feature>
<organism evidence="6 7">
    <name type="scientific">Marchantia polymorpha</name>
    <name type="common">Common liverwort</name>
    <name type="synonym">Marchantia aquatica</name>
    <dbReference type="NCBI Taxonomy" id="3197"/>
    <lineage>
        <taxon>Eukaryota</taxon>
        <taxon>Viridiplantae</taxon>
        <taxon>Streptophyta</taxon>
        <taxon>Embryophyta</taxon>
        <taxon>Marchantiophyta</taxon>
        <taxon>Marchantiopsida</taxon>
        <taxon>Marchantiidae</taxon>
        <taxon>Marchantiales</taxon>
        <taxon>Marchantiaceae</taxon>
        <taxon>Marchantia</taxon>
    </lineage>
</organism>